<keyword evidence="8" id="KW-0539">Nucleus</keyword>
<evidence type="ECO:0000313" key="15">
    <source>
        <dbReference type="Proteomes" id="UP000274756"/>
    </source>
</evidence>
<feature type="domain" description="C2H2-type" evidence="12">
    <location>
        <begin position="1300"/>
        <end position="1327"/>
    </location>
</feature>
<feature type="region of interest" description="Disordered" evidence="10">
    <location>
        <begin position="1064"/>
        <end position="1095"/>
    </location>
</feature>
<keyword evidence="3" id="KW-0677">Repeat</keyword>
<dbReference type="WBParaSite" id="DME_0000769101-mRNA-1">
    <property type="protein sequence ID" value="DME_0000769101-mRNA-1"/>
    <property type="gene ID" value="DME_0000769101"/>
</dbReference>
<dbReference type="GO" id="GO:0006572">
    <property type="term" value="P:L-tyrosine catabolic process"/>
    <property type="evidence" value="ECO:0007669"/>
    <property type="project" value="TreeGrafter"/>
</dbReference>
<dbReference type="SUPFAM" id="SSF57667">
    <property type="entry name" value="beta-beta-alpha zinc fingers"/>
    <property type="match status" value="4"/>
</dbReference>
<evidence type="ECO:0000313" key="14">
    <source>
        <dbReference type="Proteomes" id="UP000038040"/>
    </source>
</evidence>
<dbReference type="Gene3D" id="3.30.160.60">
    <property type="entry name" value="Classic Zinc Finger"/>
    <property type="match status" value="5"/>
</dbReference>
<feature type="compositionally biased region" description="Low complexity" evidence="10">
    <location>
        <begin position="730"/>
        <end position="739"/>
    </location>
</feature>
<dbReference type="PANTHER" id="PTHR43069:SF2">
    <property type="entry name" value="FUMARYLACETOACETASE"/>
    <property type="match status" value="1"/>
</dbReference>
<dbReference type="OrthoDB" id="10042249at2759"/>
<keyword evidence="4 9" id="KW-0863">Zinc-finger</keyword>
<dbReference type="InterPro" id="IPR003604">
    <property type="entry name" value="Matrin/U1-like-C_Znf_C2H2"/>
</dbReference>
<evidence type="ECO:0000259" key="12">
    <source>
        <dbReference type="PROSITE" id="PS50157"/>
    </source>
</evidence>
<evidence type="ECO:0000313" key="16">
    <source>
        <dbReference type="WBParaSite" id="DME_0000769101-mRNA-1"/>
    </source>
</evidence>
<keyword evidence="6" id="KW-0805">Transcription regulation</keyword>
<reference evidence="16" key="1">
    <citation type="submission" date="2017-02" db="UniProtKB">
        <authorList>
            <consortium name="WormBaseParasite"/>
        </authorList>
    </citation>
    <scope>IDENTIFICATION</scope>
</reference>
<feature type="domain" description="C2H2-type" evidence="12">
    <location>
        <begin position="832"/>
        <end position="860"/>
    </location>
</feature>
<evidence type="ECO:0000256" key="4">
    <source>
        <dbReference type="ARBA" id="ARBA00022771"/>
    </source>
</evidence>
<dbReference type="SMART" id="SM00355">
    <property type="entry name" value="ZnF_C2H2"/>
    <property type="match status" value="9"/>
</dbReference>
<feature type="region of interest" description="Disordered" evidence="10">
    <location>
        <begin position="985"/>
        <end position="1012"/>
    </location>
</feature>
<dbReference type="GO" id="GO:0008270">
    <property type="term" value="F:zinc ion binding"/>
    <property type="evidence" value="ECO:0007669"/>
    <property type="project" value="UniProtKB-KW"/>
</dbReference>
<dbReference type="PROSITE" id="PS50157">
    <property type="entry name" value="ZINC_FINGER_C2H2_2"/>
    <property type="match status" value="7"/>
</dbReference>
<evidence type="ECO:0000313" key="13">
    <source>
        <dbReference type="EMBL" id="VDN60152.1"/>
    </source>
</evidence>
<keyword evidence="15" id="KW-1185">Reference proteome</keyword>
<dbReference type="Proteomes" id="UP000038040">
    <property type="component" value="Unplaced"/>
</dbReference>
<feature type="domain" description="C2H2-type" evidence="12">
    <location>
        <begin position="1144"/>
        <end position="1168"/>
    </location>
</feature>
<feature type="compositionally biased region" description="Polar residues" evidence="10">
    <location>
        <begin position="1001"/>
        <end position="1011"/>
    </location>
</feature>
<dbReference type="GO" id="GO:0006355">
    <property type="term" value="P:regulation of DNA-templated transcription"/>
    <property type="evidence" value="ECO:0007669"/>
    <property type="project" value="UniProtKB-ARBA"/>
</dbReference>
<dbReference type="Pfam" id="PF00096">
    <property type="entry name" value="zf-C2H2"/>
    <property type="match status" value="5"/>
</dbReference>
<dbReference type="GO" id="GO:0005634">
    <property type="term" value="C:nucleus"/>
    <property type="evidence" value="ECO:0007669"/>
    <property type="project" value="UniProtKB-SubCell"/>
</dbReference>
<evidence type="ECO:0000256" key="3">
    <source>
        <dbReference type="ARBA" id="ARBA00022737"/>
    </source>
</evidence>
<comment type="subcellular location">
    <subcellularLocation>
        <location evidence="1">Nucleus</location>
    </subcellularLocation>
</comment>
<evidence type="ECO:0000256" key="9">
    <source>
        <dbReference type="PROSITE-ProRule" id="PRU00042"/>
    </source>
</evidence>
<dbReference type="InterPro" id="IPR013087">
    <property type="entry name" value="Znf_C2H2_type"/>
</dbReference>
<keyword evidence="5" id="KW-0862">Zinc</keyword>
<sequence length="1382" mass="154633">MAFFDICSIGRKKYLSVQNGIGASAAAAAAAIQQQKFIENFLSEQTAANNSIVEKIQLQQVCSQAVSSAKNIAEMDSEQIGEHISDLIMKHTAILEENPSQIKRRAYHRQAGRPSSMEIQLETQSQDNSSGRAYTSRNHSLIDTHPNSVRTILGGSLATGQPVLRFLDKSIVSLEYADDLVLFADSNEMQIMLNNVPTTAARIELKINVNKMKSSCMNSLLTLSNDTSDSKQPSTSSSLIVLENRHPLKRRLLAAAENDEPKPSTSKLAKLASEEHVKDIKPAMSDAITNPLSNSFFSQFNNCIQLNSNQIPPVESKVSSSQKERAVDVSRPYILTLNDTINIRREAILQPRCRLRSLTTETYACSKAHMMYFEAKGNFSFYTNYQQAKINDEEAKKNILYMSSYSSKPRAGIKRKWRFTTAMREMGVLKATHSSFWDYSTKIRMHQNNAVNGFVITNNLISSQNNNISVDKVKREALSIVSTITTTSVTTTITSAGIAFGASVDSKSIEGDPSIPTLNASEDPSKKNTKLNLKESSPKISMIQRIVGGYRTDEVYVYVRGRGRGRYICDRCGIRCKKPSMLKKHIKSHTDIRPYNCKHCNFSFKTKGNLTKHLQSKAHKRRTCEKQSLGDEQDYDSDQDRLEIASQPGSSNRDPLFDDDWSINLSFIYCIVLYQNIFLLLFILYVHPFVFFAENILFERNIHTPPSFWMVGETTVYWPDSERQRLCHSAPPAASLSPSLRKREKNEKESPTSGSGDELKLIINTYEDEIEQSDVIPSDTPVSSEFAPENEFFVFKEMVCDICDRVFRKATELALHRHTHSLEQQNAKTRSYHCTECKHSFRSKSLLNRHIEVVHSNAKRHRENNDSETASSDPRAFRCTDCDIGFRKHGILSKHLRSKGHVAKLESQGKLPEDALALISNESNISCLNRIDTTDCERTRLSLIAILASLRDSASLECREQLMQSPAPPSNRIAFTPRRRSVASFSVSSSNKRSSTKKCDNSNTSLNQNEAMNKKSDSVLLLKTNEDLAGKSISANIWIPPKSDLSLLNDRRLLDNSLSTRNLTDSSAFSDNGSSVRSDEANSDGACRSESSTPTQKLLGSVAASPLLPISTRCTVCNANFETAFDLQVHLHADHIELRDGNDFRCPTRGCDKVYPNRENLRLHIAAHFYGGGATPVREGCEENEGATTILSEMIGSSGFHRKLAGNNSSDQHANSAPNHSPGIPEESRTPTCPRIYSSTSKYTTESNGVSQTVSFIRTKLEESRNDQIVNNCVSSDNDTVDQEESNSKDRQTPITATALPCAICGSCFPDAFILQKHWLSHVCDRPHICKLCDAGFTTVEALNAHTLTHQNVIFLFFYIFILLFFFIFFCKLHFLGYFLVI</sequence>
<dbReference type="FunFam" id="3.30.160.60:FF:000594">
    <property type="entry name" value="Transcription factor HIVEP2"/>
    <property type="match status" value="1"/>
</dbReference>
<feature type="domain" description="C2H2-type" evidence="12">
    <location>
        <begin position="798"/>
        <end position="825"/>
    </location>
</feature>
<accession>A0A0N4UJ73</accession>
<dbReference type="PANTHER" id="PTHR43069">
    <property type="entry name" value="FUMARYLACETOACETASE"/>
    <property type="match status" value="1"/>
</dbReference>
<protein>
    <submittedName>
        <fullName evidence="16">Reverse transcriptase domain-containing protein</fullName>
    </submittedName>
</protein>
<gene>
    <name evidence="13" type="ORF">DME_LOCUS10125</name>
</gene>
<evidence type="ECO:0000256" key="5">
    <source>
        <dbReference type="ARBA" id="ARBA00022833"/>
    </source>
</evidence>
<dbReference type="GO" id="GO:1902000">
    <property type="term" value="P:homogentisate catabolic process"/>
    <property type="evidence" value="ECO:0007669"/>
    <property type="project" value="TreeGrafter"/>
</dbReference>
<feature type="compositionally biased region" description="Polar residues" evidence="10">
    <location>
        <begin position="1064"/>
        <end position="1076"/>
    </location>
</feature>
<dbReference type="PROSITE" id="PS00028">
    <property type="entry name" value="ZINC_FINGER_C2H2_1"/>
    <property type="match status" value="9"/>
</dbReference>
<feature type="compositionally biased region" description="Polar residues" evidence="10">
    <location>
        <begin position="117"/>
        <end position="141"/>
    </location>
</feature>
<name>A0A0N4UJ73_DRAME</name>
<dbReference type="AlphaFoldDB" id="A0A0N4UJ73"/>
<dbReference type="SMART" id="SM00451">
    <property type="entry name" value="ZnF_U1"/>
    <property type="match status" value="2"/>
</dbReference>
<keyword evidence="2" id="KW-0479">Metal-binding</keyword>
<feature type="compositionally biased region" description="Polar residues" evidence="10">
    <location>
        <begin position="1206"/>
        <end position="1219"/>
    </location>
</feature>
<feature type="domain" description="C2H2-type" evidence="12">
    <location>
        <begin position="567"/>
        <end position="594"/>
    </location>
</feature>
<dbReference type="GO" id="GO:0004334">
    <property type="term" value="F:fumarylacetoacetase activity"/>
    <property type="evidence" value="ECO:0007669"/>
    <property type="project" value="InterPro"/>
</dbReference>
<evidence type="ECO:0000256" key="6">
    <source>
        <dbReference type="ARBA" id="ARBA00023015"/>
    </source>
</evidence>
<feature type="region of interest" description="Disordered" evidence="10">
    <location>
        <begin position="1201"/>
        <end position="1232"/>
    </location>
</feature>
<feature type="region of interest" description="Disordered" evidence="10">
    <location>
        <begin position="107"/>
        <end position="141"/>
    </location>
</feature>
<keyword evidence="7" id="KW-0804">Transcription</keyword>
<dbReference type="InterPro" id="IPR005959">
    <property type="entry name" value="Fumarylacetoacetase"/>
</dbReference>
<evidence type="ECO:0000256" key="8">
    <source>
        <dbReference type="ARBA" id="ARBA00023242"/>
    </source>
</evidence>
<dbReference type="STRING" id="318479.A0A0N4UJ73"/>
<dbReference type="GO" id="GO:0003676">
    <property type="term" value="F:nucleic acid binding"/>
    <property type="evidence" value="ECO:0007669"/>
    <property type="project" value="InterPro"/>
</dbReference>
<dbReference type="GO" id="GO:0006559">
    <property type="term" value="P:L-phenylalanine catabolic process"/>
    <property type="evidence" value="ECO:0007669"/>
    <property type="project" value="TreeGrafter"/>
</dbReference>
<keyword evidence="11" id="KW-1133">Transmembrane helix</keyword>
<keyword evidence="11" id="KW-0812">Transmembrane</keyword>
<dbReference type="FunFam" id="3.30.160.60:FF:001151">
    <property type="entry name" value="zinc finger homeobox protein 3"/>
    <property type="match status" value="1"/>
</dbReference>
<feature type="domain" description="C2H2-type" evidence="12">
    <location>
        <begin position="595"/>
        <end position="619"/>
    </location>
</feature>
<organism evidence="14 16">
    <name type="scientific">Dracunculus medinensis</name>
    <name type="common">Guinea worm</name>
    <dbReference type="NCBI Taxonomy" id="318479"/>
    <lineage>
        <taxon>Eukaryota</taxon>
        <taxon>Metazoa</taxon>
        <taxon>Ecdysozoa</taxon>
        <taxon>Nematoda</taxon>
        <taxon>Chromadorea</taxon>
        <taxon>Rhabditida</taxon>
        <taxon>Spirurina</taxon>
        <taxon>Dracunculoidea</taxon>
        <taxon>Dracunculidae</taxon>
        <taxon>Dracunculus</taxon>
    </lineage>
</organism>
<reference evidence="13 15" key="2">
    <citation type="submission" date="2018-11" db="EMBL/GenBank/DDBJ databases">
        <authorList>
            <consortium name="Pathogen Informatics"/>
        </authorList>
    </citation>
    <scope>NUCLEOTIDE SEQUENCE [LARGE SCALE GENOMIC DNA]</scope>
</reference>
<dbReference type="EMBL" id="UYYG01001203">
    <property type="protein sequence ID" value="VDN60152.1"/>
    <property type="molecule type" value="Genomic_DNA"/>
</dbReference>
<keyword evidence="11" id="KW-0472">Membrane</keyword>
<dbReference type="Proteomes" id="UP000274756">
    <property type="component" value="Unassembled WGS sequence"/>
</dbReference>
<evidence type="ECO:0000256" key="10">
    <source>
        <dbReference type="SAM" id="MobiDB-lite"/>
    </source>
</evidence>
<proteinExistence type="predicted"/>
<dbReference type="InterPro" id="IPR036236">
    <property type="entry name" value="Znf_C2H2_sf"/>
</dbReference>
<evidence type="ECO:0000256" key="7">
    <source>
        <dbReference type="ARBA" id="ARBA00023163"/>
    </source>
</evidence>
<feature type="transmembrane region" description="Helical" evidence="11">
    <location>
        <begin position="1353"/>
        <end position="1381"/>
    </location>
</feature>
<feature type="domain" description="C2H2-type" evidence="12">
    <location>
        <begin position="877"/>
        <end position="906"/>
    </location>
</feature>
<feature type="region of interest" description="Disordered" evidence="10">
    <location>
        <begin position="513"/>
        <end position="532"/>
    </location>
</feature>
<evidence type="ECO:0000256" key="1">
    <source>
        <dbReference type="ARBA" id="ARBA00004123"/>
    </source>
</evidence>
<evidence type="ECO:0000256" key="11">
    <source>
        <dbReference type="SAM" id="Phobius"/>
    </source>
</evidence>
<evidence type="ECO:0000256" key="2">
    <source>
        <dbReference type="ARBA" id="ARBA00022723"/>
    </source>
</evidence>
<feature type="region of interest" description="Disordered" evidence="10">
    <location>
        <begin position="730"/>
        <end position="757"/>
    </location>
</feature>